<accession>A0AA39FDM5</accession>
<gene>
    <name evidence="8" type="ORF">PV327_004964</name>
</gene>
<name>A0AA39FDM5_MICHY</name>
<dbReference type="SMART" id="SM00020">
    <property type="entry name" value="Tryp_SPc"/>
    <property type="match status" value="1"/>
</dbReference>
<dbReference type="PANTHER" id="PTHR24276:SF91">
    <property type="entry name" value="AT26814P-RELATED"/>
    <property type="match status" value="1"/>
</dbReference>
<dbReference type="EMBL" id="JAQQBR010001832">
    <property type="protein sequence ID" value="KAK0167585.1"/>
    <property type="molecule type" value="Genomic_DNA"/>
</dbReference>
<dbReference type="InterPro" id="IPR050430">
    <property type="entry name" value="Peptidase_S1"/>
</dbReference>
<dbReference type="Proteomes" id="UP001168972">
    <property type="component" value="Unassembled WGS sequence"/>
</dbReference>
<comment type="similarity">
    <text evidence="1">Belongs to the peptidase S1 family.</text>
</comment>
<keyword evidence="3" id="KW-0378">Hydrolase</keyword>
<proteinExistence type="inferred from homology"/>
<evidence type="ECO:0000259" key="7">
    <source>
        <dbReference type="PROSITE" id="PS50240"/>
    </source>
</evidence>
<dbReference type="InterPro" id="IPR001314">
    <property type="entry name" value="Peptidase_S1A"/>
</dbReference>
<dbReference type="InterPro" id="IPR001254">
    <property type="entry name" value="Trypsin_dom"/>
</dbReference>
<dbReference type="PRINTS" id="PR00722">
    <property type="entry name" value="CHYMOTRYPSIN"/>
</dbReference>
<organism evidence="8 9">
    <name type="scientific">Microctonus hyperodae</name>
    <name type="common">Parasitoid wasp</name>
    <dbReference type="NCBI Taxonomy" id="165561"/>
    <lineage>
        <taxon>Eukaryota</taxon>
        <taxon>Metazoa</taxon>
        <taxon>Ecdysozoa</taxon>
        <taxon>Arthropoda</taxon>
        <taxon>Hexapoda</taxon>
        <taxon>Insecta</taxon>
        <taxon>Pterygota</taxon>
        <taxon>Neoptera</taxon>
        <taxon>Endopterygota</taxon>
        <taxon>Hymenoptera</taxon>
        <taxon>Apocrita</taxon>
        <taxon>Ichneumonoidea</taxon>
        <taxon>Braconidae</taxon>
        <taxon>Euphorinae</taxon>
        <taxon>Microctonus</taxon>
    </lineage>
</organism>
<dbReference type="CDD" id="cd00190">
    <property type="entry name" value="Tryp_SPc"/>
    <property type="match status" value="1"/>
</dbReference>
<evidence type="ECO:0000256" key="4">
    <source>
        <dbReference type="ARBA" id="ARBA00022825"/>
    </source>
</evidence>
<evidence type="ECO:0000256" key="6">
    <source>
        <dbReference type="SAM" id="SignalP"/>
    </source>
</evidence>
<protein>
    <recommendedName>
        <fullName evidence="7">Peptidase S1 domain-containing protein</fullName>
    </recommendedName>
</protein>
<dbReference type="GO" id="GO:0006508">
    <property type="term" value="P:proteolysis"/>
    <property type="evidence" value="ECO:0007669"/>
    <property type="project" value="UniProtKB-KW"/>
</dbReference>
<sequence length="257" mass="28513">MAKQILLLLFCISIAIINAHPCAYIKGGTIASEAAYRYQVSIRSNGTHICSGSIIDQRHILTSRYCVGTILVKDLSVIAGTNSLKEGGIIYTAKKIILHEDLSQDIALIRTTEDINFNSRIEPISITDKDYRDDGTPILITGWGSLLDGTLLTELLQEVHIRLFDQDQCVKRYGEIGESKFCTIEKCGTHLCQIDIGSPLVVNNVLIGIKSLGYNCGLDRADIHVRIYHYINWIEINTIIEPDPTTTTSAPVTKECF</sequence>
<dbReference type="Pfam" id="PF00089">
    <property type="entry name" value="Trypsin"/>
    <property type="match status" value="1"/>
</dbReference>
<dbReference type="InterPro" id="IPR009003">
    <property type="entry name" value="Peptidase_S1_PA"/>
</dbReference>
<reference evidence="8" key="1">
    <citation type="journal article" date="2023" name="bioRxiv">
        <title>Scaffold-level genome assemblies of two parasitoid biocontrol wasps reveal the parthenogenesis mechanism and an associated novel virus.</title>
        <authorList>
            <person name="Inwood S."/>
            <person name="Skelly J."/>
            <person name="Guhlin J."/>
            <person name="Harrop T."/>
            <person name="Goldson S."/>
            <person name="Dearden P."/>
        </authorList>
    </citation>
    <scope>NUCLEOTIDE SEQUENCE</scope>
    <source>
        <strain evidence="8">Lincoln</strain>
        <tissue evidence="8">Whole body</tissue>
    </source>
</reference>
<evidence type="ECO:0000256" key="3">
    <source>
        <dbReference type="ARBA" id="ARBA00022801"/>
    </source>
</evidence>
<keyword evidence="4" id="KW-0720">Serine protease</keyword>
<evidence type="ECO:0000256" key="2">
    <source>
        <dbReference type="ARBA" id="ARBA00022670"/>
    </source>
</evidence>
<comment type="caution">
    <text evidence="8">The sequence shown here is derived from an EMBL/GenBank/DDBJ whole genome shotgun (WGS) entry which is preliminary data.</text>
</comment>
<evidence type="ECO:0000313" key="8">
    <source>
        <dbReference type="EMBL" id="KAK0167585.1"/>
    </source>
</evidence>
<evidence type="ECO:0000256" key="1">
    <source>
        <dbReference type="ARBA" id="ARBA00007664"/>
    </source>
</evidence>
<keyword evidence="5" id="KW-1015">Disulfide bond</keyword>
<dbReference type="SUPFAM" id="SSF50494">
    <property type="entry name" value="Trypsin-like serine proteases"/>
    <property type="match status" value="1"/>
</dbReference>
<dbReference type="PANTHER" id="PTHR24276">
    <property type="entry name" value="POLYSERASE-RELATED"/>
    <property type="match status" value="1"/>
</dbReference>
<dbReference type="FunFam" id="2.40.10.10:FF:000068">
    <property type="entry name" value="transmembrane protease serine 2"/>
    <property type="match status" value="1"/>
</dbReference>
<dbReference type="PROSITE" id="PS50240">
    <property type="entry name" value="TRYPSIN_DOM"/>
    <property type="match status" value="1"/>
</dbReference>
<evidence type="ECO:0000313" key="9">
    <source>
        <dbReference type="Proteomes" id="UP001168972"/>
    </source>
</evidence>
<dbReference type="AlphaFoldDB" id="A0AA39FDM5"/>
<dbReference type="GO" id="GO:0004252">
    <property type="term" value="F:serine-type endopeptidase activity"/>
    <property type="evidence" value="ECO:0007669"/>
    <property type="project" value="InterPro"/>
</dbReference>
<feature type="domain" description="Peptidase S1" evidence="7">
    <location>
        <begin position="25"/>
        <end position="239"/>
    </location>
</feature>
<keyword evidence="9" id="KW-1185">Reference proteome</keyword>
<dbReference type="InterPro" id="IPR043504">
    <property type="entry name" value="Peptidase_S1_PA_chymotrypsin"/>
</dbReference>
<feature type="chain" id="PRO_5041314485" description="Peptidase S1 domain-containing protein" evidence="6">
    <location>
        <begin position="20"/>
        <end position="257"/>
    </location>
</feature>
<evidence type="ECO:0000256" key="5">
    <source>
        <dbReference type="ARBA" id="ARBA00023157"/>
    </source>
</evidence>
<feature type="signal peptide" evidence="6">
    <location>
        <begin position="1"/>
        <end position="19"/>
    </location>
</feature>
<keyword evidence="6" id="KW-0732">Signal</keyword>
<reference evidence="8" key="2">
    <citation type="submission" date="2023-03" db="EMBL/GenBank/DDBJ databases">
        <authorList>
            <person name="Inwood S.N."/>
            <person name="Skelly J.G."/>
            <person name="Guhlin J."/>
            <person name="Harrop T.W.R."/>
            <person name="Goldson S.G."/>
            <person name="Dearden P.K."/>
        </authorList>
    </citation>
    <scope>NUCLEOTIDE SEQUENCE</scope>
    <source>
        <strain evidence="8">Lincoln</strain>
        <tissue evidence="8">Whole body</tissue>
    </source>
</reference>
<dbReference type="Gene3D" id="2.40.10.10">
    <property type="entry name" value="Trypsin-like serine proteases"/>
    <property type="match status" value="2"/>
</dbReference>
<keyword evidence="2" id="KW-0645">Protease</keyword>